<feature type="non-terminal residue" evidence="6">
    <location>
        <position position="1"/>
    </location>
</feature>
<evidence type="ECO:0000256" key="3">
    <source>
        <dbReference type="ARBA" id="ARBA00023052"/>
    </source>
</evidence>
<feature type="domain" description="Transketolase C-terminal" evidence="5">
    <location>
        <begin position="63"/>
        <end position="190"/>
    </location>
</feature>
<evidence type="ECO:0000259" key="5">
    <source>
        <dbReference type="Pfam" id="PF02780"/>
    </source>
</evidence>
<dbReference type="Proteomes" id="UP000541444">
    <property type="component" value="Unassembled WGS sequence"/>
</dbReference>
<dbReference type="FunFam" id="3.40.50.920:FF:000001">
    <property type="entry name" value="Pyruvate dehydrogenase E1 beta subunit"/>
    <property type="match status" value="1"/>
</dbReference>
<dbReference type="SUPFAM" id="SSF52922">
    <property type="entry name" value="TK C-terminal domain-like"/>
    <property type="match status" value="1"/>
</dbReference>
<protein>
    <recommendedName>
        <fullName evidence="4">Pyruvate dehydrogenase E1 component subunit beta</fullName>
        <ecNumber evidence="4">1.2.4.1</ecNumber>
    </recommendedName>
</protein>
<dbReference type="AlphaFoldDB" id="A0A7J7N6P6"/>
<dbReference type="Pfam" id="PF02780">
    <property type="entry name" value="Transketolase_C"/>
    <property type="match status" value="1"/>
</dbReference>
<proteinExistence type="predicted"/>
<comment type="catalytic activity">
    <reaction evidence="4">
        <text>N(6)-[(R)-lipoyl]-L-lysyl-[protein] + pyruvate + H(+) = N(6)-[(R)-S(8)-acetyldihydrolipoyl]-L-lysyl-[protein] + CO2</text>
        <dbReference type="Rhea" id="RHEA:19189"/>
        <dbReference type="Rhea" id="RHEA-COMP:10474"/>
        <dbReference type="Rhea" id="RHEA-COMP:10478"/>
        <dbReference type="ChEBI" id="CHEBI:15361"/>
        <dbReference type="ChEBI" id="CHEBI:15378"/>
        <dbReference type="ChEBI" id="CHEBI:16526"/>
        <dbReference type="ChEBI" id="CHEBI:83099"/>
        <dbReference type="ChEBI" id="CHEBI:83111"/>
        <dbReference type="EC" id="1.2.4.1"/>
    </reaction>
</comment>
<dbReference type="InterPro" id="IPR009014">
    <property type="entry name" value="Transketo_C/PFOR_II"/>
</dbReference>
<dbReference type="GO" id="GO:0004739">
    <property type="term" value="F:pyruvate dehydrogenase (acetyl-transferring) activity"/>
    <property type="evidence" value="ECO:0007669"/>
    <property type="project" value="UniProtKB-UniRule"/>
</dbReference>
<reference evidence="6 7" key="1">
    <citation type="journal article" date="2020" name="IScience">
        <title>Genome Sequencing of the Endangered Kingdonia uniflora (Circaeasteraceae, Ranunculales) Reveals Potential Mechanisms of Evolutionary Specialization.</title>
        <authorList>
            <person name="Sun Y."/>
            <person name="Deng T."/>
            <person name="Zhang A."/>
            <person name="Moore M.J."/>
            <person name="Landis J.B."/>
            <person name="Lin N."/>
            <person name="Zhang H."/>
            <person name="Zhang X."/>
            <person name="Huang J."/>
            <person name="Zhang X."/>
            <person name="Sun H."/>
            <person name="Wang H."/>
        </authorList>
    </citation>
    <scope>NUCLEOTIDE SEQUENCE [LARGE SCALE GENOMIC DNA]</scope>
    <source>
        <strain evidence="6">TB1705</strain>
        <tissue evidence="6">Leaf</tissue>
    </source>
</reference>
<dbReference type="GO" id="GO:0006086">
    <property type="term" value="P:pyruvate decarboxylation to acetyl-CoA"/>
    <property type="evidence" value="ECO:0007669"/>
    <property type="project" value="InterPro"/>
</dbReference>
<evidence type="ECO:0000256" key="2">
    <source>
        <dbReference type="ARBA" id="ARBA00023002"/>
    </source>
</evidence>
<comment type="function">
    <text evidence="4">The pyruvate dehydrogenase complex catalyzes the overall conversion of pyruvate to acetyl-CoA and CO2.</text>
</comment>
<dbReference type="PANTHER" id="PTHR11624">
    <property type="entry name" value="DEHYDROGENASE RELATED"/>
    <property type="match status" value="1"/>
</dbReference>
<evidence type="ECO:0000313" key="6">
    <source>
        <dbReference type="EMBL" id="KAF6162568.1"/>
    </source>
</evidence>
<dbReference type="Gene3D" id="3.40.50.970">
    <property type="match status" value="1"/>
</dbReference>
<organism evidence="6 7">
    <name type="scientific">Kingdonia uniflora</name>
    <dbReference type="NCBI Taxonomy" id="39325"/>
    <lineage>
        <taxon>Eukaryota</taxon>
        <taxon>Viridiplantae</taxon>
        <taxon>Streptophyta</taxon>
        <taxon>Embryophyta</taxon>
        <taxon>Tracheophyta</taxon>
        <taxon>Spermatophyta</taxon>
        <taxon>Magnoliopsida</taxon>
        <taxon>Ranunculales</taxon>
        <taxon>Circaeasteraceae</taxon>
        <taxon>Kingdonia</taxon>
    </lineage>
</organism>
<dbReference type="InterPro" id="IPR033248">
    <property type="entry name" value="Transketolase_C"/>
</dbReference>
<evidence type="ECO:0000313" key="7">
    <source>
        <dbReference type="Proteomes" id="UP000541444"/>
    </source>
</evidence>
<name>A0A7J7N6P6_9MAGN</name>
<gene>
    <name evidence="6" type="ORF">GIB67_003114</name>
</gene>
<dbReference type="InterPro" id="IPR029061">
    <property type="entry name" value="THDP-binding"/>
</dbReference>
<accession>A0A7J7N6P6</accession>
<comment type="caution">
    <text evidence="6">The sequence shown here is derived from an EMBL/GenBank/DDBJ whole genome shotgun (WGS) entry which is preliminary data.</text>
</comment>
<dbReference type="OrthoDB" id="10266385at2759"/>
<dbReference type="Gene3D" id="3.40.50.920">
    <property type="match status" value="1"/>
</dbReference>
<dbReference type="SUPFAM" id="SSF52518">
    <property type="entry name" value="Thiamin diphosphate-binding fold (THDP-binding)"/>
    <property type="match status" value="1"/>
</dbReference>
<keyword evidence="4" id="KW-0670">Pyruvate</keyword>
<dbReference type="EMBL" id="JACGCM010001019">
    <property type="protein sequence ID" value="KAF6162568.1"/>
    <property type="molecule type" value="Genomic_DNA"/>
</dbReference>
<sequence>RYASWYASIPGLKVLGPYSSEDACGLLKASIRDTDPVIIEFLYGESFTVLTEVLDSSFCLPIGKAKIEREGNDMTITLQLSPRWLVTLSSIVEDLDILILAAEILSKEGMSVEAINLRSIRPFDRTAINAAVRKTNRLVTLEEGFPQHGVGAEICASVVEESFAYLEAPVEKIAGSNVPMPYAANLERMVVS</sequence>
<evidence type="ECO:0000256" key="4">
    <source>
        <dbReference type="RuleBase" id="RU364074"/>
    </source>
</evidence>
<dbReference type="EC" id="1.2.4.1" evidence="4"/>
<evidence type="ECO:0000256" key="1">
    <source>
        <dbReference type="ARBA" id="ARBA00001964"/>
    </source>
</evidence>
<dbReference type="InterPro" id="IPR027110">
    <property type="entry name" value="PDHB_mito-type"/>
</dbReference>
<comment type="cofactor">
    <cofactor evidence="1 4">
        <name>thiamine diphosphate</name>
        <dbReference type="ChEBI" id="CHEBI:58937"/>
    </cofactor>
</comment>
<keyword evidence="3 4" id="KW-0786">Thiamine pyrophosphate</keyword>
<keyword evidence="2 4" id="KW-0560">Oxidoreductase</keyword>
<keyword evidence="7" id="KW-1185">Reference proteome</keyword>
<dbReference type="PANTHER" id="PTHR11624:SF96">
    <property type="entry name" value="PYRUVATE DEHYDROGENASE E1 COMPONENT SUBUNIT BETA, MITOCHONDRIAL"/>
    <property type="match status" value="1"/>
</dbReference>